<comment type="caution">
    <text evidence="2">The sequence shown here is derived from an EMBL/GenBank/DDBJ whole genome shotgun (WGS) entry which is preliminary data.</text>
</comment>
<feature type="compositionally biased region" description="Polar residues" evidence="1">
    <location>
        <begin position="361"/>
        <end position="371"/>
    </location>
</feature>
<keyword evidence="3" id="KW-1185">Reference proteome</keyword>
<dbReference type="OrthoDB" id="10268070at2759"/>
<gene>
    <name evidence="2" type="ORF">CROQUDRAFT_708512</name>
</gene>
<dbReference type="Proteomes" id="UP000886653">
    <property type="component" value="Unassembled WGS sequence"/>
</dbReference>
<protein>
    <submittedName>
        <fullName evidence="2">Uncharacterized protein</fullName>
    </submittedName>
</protein>
<organism evidence="2 3">
    <name type="scientific">Cronartium quercuum f. sp. fusiforme G11</name>
    <dbReference type="NCBI Taxonomy" id="708437"/>
    <lineage>
        <taxon>Eukaryota</taxon>
        <taxon>Fungi</taxon>
        <taxon>Dikarya</taxon>
        <taxon>Basidiomycota</taxon>
        <taxon>Pucciniomycotina</taxon>
        <taxon>Pucciniomycetes</taxon>
        <taxon>Pucciniales</taxon>
        <taxon>Coleosporiaceae</taxon>
        <taxon>Cronartium</taxon>
    </lineage>
</organism>
<feature type="region of interest" description="Disordered" evidence="1">
    <location>
        <begin position="607"/>
        <end position="644"/>
    </location>
</feature>
<sequence>MFACTSNNFCPPRIIMLTKSILGIFCMIYIKCSILPFGRLESGSENWNLESSQDMLQTGSHMANDYTQTNENEEQQFGREFYHRKSYNNMSPDHFDTIKDCNRGTHFLSNLKETPHTPQDNPLPMTQLPQYSGLEIPSVGCSRNTFHASNHLWDSPHMDSLTSWPMSQTTGNHGLQDKVPLQTRYPYGTVEQWNSYGGHQSGYQNSELSQMSSLASIFGYNGMVPNKMDAMPPDAHSFQQNCLLLGGQHFSNGQYNFQKNHELNVQQGTYGHGRLDTLQVLDWHHNSNSFLDDPPKSASIPGSSLNLEDYRERSIGVHVEIPGMESFEKFRQRWDSPLHLDIQLPPGPRTLSITGGAIEDSVQNHPSSSDLQGPDGSSIENSFPKSGIDSFDDLQRVVHSGTIKPTYGPQAIPVAGDAMDHSMLDQGSSVKLKGYHGSLIGSPVQPPEKARLDSFHLMRDSPLHSGNSNLAQEPTNLAVTGGAMERSLLHQNKRYDNQENFQNFEPDEFLGLEHFGKEQDDKTMDLGPTESISHRNQSKFNLGISETQETPTEQGLLVFDTLKVSPRGPKSVALRIVEKPDEDVERIPKRQRIQKTRKAVCSQAMAPNAPYSSENQARESETLHMPKGRKRSRAGGAKISPIEDPNHGKLLERIRQFGLLQIDSSNIKVDYYEWLSKLKGTMVAKFAGHPSDYYRRTSFTESLMSMVCKQVIEIFLGTVILTTHKDNDSSSSAPSASMLAGFNFIRDLFDEWSTLDVKTCLEMHSERRKYSYSDGTQPYVFLNHLSRLPSIPIMNLDKLWKLWLRWCRARSSSPPKFYAIQTHFAYELQKCMHQKTSTTTTAEESPDGKLWKFQKNPHPYKHLLLLQLHHFYIDPNFKLAIKRIEAPSECIGAEVPTLMRVVRCVGHVEVQLLEHHEAVGDWFDDLAHSLHSQWLSLELGTTSSQVQPLIRAINGAYLSILEGFMGILRIENFDKIPQNFEDLDHVMVKGWTFLKQNLERCFEVANEPQNKPQGCVESLGFMVH</sequence>
<proteinExistence type="predicted"/>
<evidence type="ECO:0000313" key="3">
    <source>
        <dbReference type="Proteomes" id="UP000886653"/>
    </source>
</evidence>
<feature type="region of interest" description="Disordered" evidence="1">
    <location>
        <begin position="359"/>
        <end position="386"/>
    </location>
</feature>
<evidence type="ECO:0000313" key="2">
    <source>
        <dbReference type="EMBL" id="KAG0144712.1"/>
    </source>
</evidence>
<evidence type="ECO:0000256" key="1">
    <source>
        <dbReference type="SAM" id="MobiDB-lite"/>
    </source>
</evidence>
<name>A0A9P6TA15_9BASI</name>
<accession>A0A9P6TA15</accession>
<reference evidence="2" key="1">
    <citation type="submission" date="2013-11" db="EMBL/GenBank/DDBJ databases">
        <title>Genome sequence of the fusiform rust pathogen reveals effectors for host alternation and coevolution with pine.</title>
        <authorList>
            <consortium name="DOE Joint Genome Institute"/>
            <person name="Smith K."/>
            <person name="Pendleton A."/>
            <person name="Kubisiak T."/>
            <person name="Anderson C."/>
            <person name="Salamov A."/>
            <person name="Aerts A."/>
            <person name="Riley R."/>
            <person name="Clum A."/>
            <person name="Lindquist E."/>
            <person name="Ence D."/>
            <person name="Campbell M."/>
            <person name="Kronenberg Z."/>
            <person name="Feau N."/>
            <person name="Dhillon B."/>
            <person name="Hamelin R."/>
            <person name="Burleigh J."/>
            <person name="Smith J."/>
            <person name="Yandell M."/>
            <person name="Nelson C."/>
            <person name="Grigoriev I."/>
            <person name="Davis J."/>
        </authorList>
    </citation>
    <scope>NUCLEOTIDE SEQUENCE</scope>
    <source>
        <strain evidence="2">G11</strain>
    </source>
</reference>
<dbReference type="AlphaFoldDB" id="A0A9P6TA15"/>
<dbReference type="EMBL" id="MU167290">
    <property type="protein sequence ID" value="KAG0144712.1"/>
    <property type="molecule type" value="Genomic_DNA"/>
</dbReference>